<sequence>MAYRALVYFICILAGLVIAFASLMLSDMIMITDECYYHTHKPNFMISILYDFPSWNGSHPVPGIFFMALMAIWGTALGWYVAGIKIRKTYK</sequence>
<feature type="transmembrane region" description="Helical" evidence="1">
    <location>
        <begin position="7"/>
        <end position="31"/>
    </location>
</feature>
<evidence type="ECO:0000256" key="1">
    <source>
        <dbReference type="SAM" id="Phobius"/>
    </source>
</evidence>
<organism evidence="2 3">
    <name type="scientific">Flavobacterium arundinis</name>
    <dbReference type="NCBI Taxonomy" id="3139143"/>
    <lineage>
        <taxon>Bacteria</taxon>
        <taxon>Pseudomonadati</taxon>
        <taxon>Bacteroidota</taxon>
        <taxon>Flavobacteriia</taxon>
        <taxon>Flavobacteriales</taxon>
        <taxon>Flavobacteriaceae</taxon>
        <taxon>Flavobacterium</taxon>
    </lineage>
</organism>
<accession>A0ABU9I0F6</accession>
<keyword evidence="1" id="KW-0472">Membrane</keyword>
<proteinExistence type="predicted"/>
<dbReference type="Proteomes" id="UP001464555">
    <property type="component" value="Unassembled WGS sequence"/>
</dbReference>
<keyword evidence="1" id="KW-1133">Transmembrane helix</keyword>
<name>A0ABU9I0F6_9FLAO</name>
<reference evidence="2 3" key="1">
    <citation type="submission" date="2024-04" db="EMBL/GenBank/DDBJ databases">
        <title>Flavobacterium sp. DGU11 16S ribosomal RNA gene Genome sequencing and assembly.</title>
        <authorList>
            <person name="Park S."/>
        </authorList>
    </citation>
    <scope>NUCLEOTIDE SEQUENCE [LARGE SCALE GENOMIC DNA]</scope>
    <source>
        <strain evidence="2 3">DGU11</strain>
    </source>
</reference>
<evidence type="ECO:0000313" key="3">
    <source>
        <dbReference type="Proteomes" id="UP001464555"/>
    </source>
</evidence>
<evidence type="ECO:0000313" key="2">
    <source>
        <dbReference type="EMBL" id="MEL1245908.1"/>
    </source>
</evidence>
<feature type="transmembrane region" description="Helical" evidence="1">
    <location>
        <begin position="63"/>
        <end position="82"/>
    </location>
</feature>
<dbReference type="EMBL" id="JBBYHR010000010">
    <property type="protein sequence ID" value="MEL1245908.1"/>
    <property type="molecule type" value="Genomic_DNA"/>
</dbReference>
<protein>
    <submittedName>
        <fullName evidence="2">Uncharacterized protein</fullName>
    </submittedName>
</protein>
<keyword evidence="3" id="KW-1185">Reference proteome</keyword>
<comment type="caution">
    <text evidence="2">The sequence shown here is derived from an EMBL/GenBank/DDBJ whole genome shotgun (WGS) entry which is preliminary data.</text>
</comment>
<gene>
    <name evidence="2" type="ORF">AAEO56_16660</name>
</gene>
<dbReference type="RefSeq" id="WP_341698205.1">
    <property type="nucleotide sequence ID" value="NZ_JBBYHR010000010.1"/>
</dbReference>
<keyword evidence="1" id="KW-0812">Transmembrane</keyword>